<feature type="non-terminal residue" evidence="1">
    <location>
        <position position="113"/>
    </location>
</feature>
<evidence type="ECO:0000313" key="2">
    <source>
        <dbReference type="Proteomes" id="UP000003240"/>
    </source>
</evidence>
<feature type="non-terminal residue" evidence="1">
    <location>
        <position position="1"/>
    </location>
</feature>
<dbReference type="EMBL" id="AFGF01000003">
    <property type="protein sequence ID" value="EGO65985.1"/>
    <property type="molecule type" value="Genomic_DNA"/>
</dbReference>
<dbReference type="RefSeq" id="WP_004091550.1">
    <property type="nucleotide sequence ID" value="NZ_AFGF01000003.1"/>
</dbReference>
<dbReference type="eggNOG" id="COG3210">
    <property type="taxonomic scope" value="Bacteria"/>
</dbReference>
<evidence type="ECO:0000313" key="1">
    <source>
        <dbReference type="EMBL" id="EGO65985.1"/>
    </source>
</evidence>
<dbReference type="Proteomes" id="UP000003240">
    <property type="component" value="Unassembled WGS sequence"/>
</dbReference>
<sequence length="113" mass="12908">LIETREQFSRYQDFLSSDYLLERVKTDPEKVAKRLGDGCYEQKLVTDQITALTGQQYSSDYTSELEQYKALMDNAATFAQEYHLTLGVALTEEQMAALTSDIVWLVEQVINGQ</sequence>
<comment type="caution">
    <text evidence="1">The sequence shown here is derived from an EMBL/GenBank/DDBJ whole genome shotgun (WGS) entry which is preliminary data.</text>
</comment>
<proteinExistence type="predicted"/>
<dbReference type="AlphaFoldDB" id="F7ND97"/>
<organism evidence="1 2">
    <name type="scientific">Acetonema longum DSM 6540</name>
    <dbReference type="NCBI Taxonomy" id="1009370"/>
    <lineage>
        <taxon>Bacteria</taxon>
        <taxon>Bacillati</taxon>
        <taxon>Bacillota</taxon>
        <taxon>Negativicutes</taxon>
        <taxon>Acetonemataceae</taxon>
        <taxon>Acetonema</taxon>
    </lineage>
</organism>
<protein>
    <submittedName>
        <fullName evidence="1">Putative adhesin/hemagglutinin/hemolysin</fullName>
    </submittedName>
</protein>
<accession>F7ND97</accession>
<name>F7ND97_9FIRM</name>
<keyword evidence="2" id="KW-1185">Reference proteome</keyword>
<gene>
    <name evidence="1" type="ORF">ALO_00020</name>
</gene>
<reference evidence="1 2" key="1">
    <citation type="journal article" date="2011" name="EMBO J.">
        <title>Structural diversity of bacterial flagellar motors.</title>
        <authorList>
            <person name="Chen S."/>
            <person name="Beeby M."/>
            <person name="Murphy G.E."/>
            <person name="Leadbetter J.R."/>
            <person name="Hendrixson D.R."/>
            <person name="Briegel A."/>
            <person name="Li Z."/>
            <person name="Shi J."/>
            <person name="Tocheva E.I."/>
            <person name="Muller A."/>
            <person name="Dobro M.J."/>
            <person name="Jensen G.J."/>
        </authorList>
    </citation>
    <scope>NUCLEOTIDE SEQUENCE [LARGE SCALE GENOMIC DNA]</scope>
    <source>
        <strain evidence="1 2">DSM 6540</strain>
    </source>
</reference>